<evidence type="ECO:0000313" key="1">
    <source>
        <dbReference type="EMBL" id="KAJ0965969.1"/>
    </source>
</evidence>
<keyword evidence="2" id="KW-1185">Reference proteome</keyword>
<dbReference type="EMBL" id="JAGGNH010000008">
    <property type="protein sequence ID" value="KAJ0965969.1"/>
    <property type="molecule type" value="Genomic_DNA"/>
</dbReference>
<name>A0A9D5C4M8_9LILI</name>
<reference evidence="1" key="2">
    <citation type="journal article" date="2022" name="Hortic Res">
        <title>The genome of Dioscorea zingiberensis sheds light on the biosynthesis, origin and evolution of the medicinally important diosgenin saponins.</title>
        <authorList>
            <person name="Li Y."/>
            <person name="Tan C."/>
            <person name="Li Z."/>
            <person name="Guo J."/>
            <person name="Li S."/>
            <person name="Chen X."/>
            <person name="Wang C."/>
            <person name="Dai X."/>
            <person name="Yang H."/>
            <person name="Song W."/>
            <person name="Hou L."/>
            <person name="Xu J."/>
            <person name="Tong Z."/>
            <person name="Xu A."/>
            <person name="Yuan X."/>
            <person name="Wang W."/>
            <person name="Yang Q."/>
            <person name="Chen L."/>
            <person name="Sun Z."/>
            <person name="Wang K."/>
            <person name="Pan B."/>
            <person name="Chen J."/>
            <person name="Bao Y."/>
            <person name="Liu F."/>
            <person name="Qi X."/>
            <person name="Gang D.R."/>
            <person name="Wen J."/>
            <person name="Li J."/>
        </authorList>
    </citation>
    <scope>NUCLEOTIDE SEQUENCE</scope>
    <source>
        <strain evidence="1">Dzin_1.0</strain>
    </source>
</reference>
<evidence type="ECO:0000313" key="2">
    <source>
        <dbReference type="Proteomes" id="UP001085076"/>
    </source>
</evidence>
<reference evidence="1" key="1">
    <citation type="submission" date="2021-03" db="EMBL/GenBank/DDBJ databases">
        <authorList>
            <person name="Li Z."/>
            <person name="Yang C."/>
        </authorList>
    </citation>
    <scope>NUCLEOTIDE SEQUENCE</scope>
    <source>
        <strain evidence="1">Dzin_1.0</strain>
        <tissue evidence="1">Leaf</tissue>
    </source>
</reference>
<gene>
    <name evidence="1" type="ORF">J5N97_027107</name>
</gene>
<comment type="caution">
    <text evidence="1">The sequence shown here is derived from an EMBL/GenBank/DDBJ whole genome shotgun (WGS) entry which is preliminary data.</text>
</comment>
<accession>A0A9D5C4M8</accession>
<sequence>MDWRRRRLLRYNGLLRPVFLGLCFRGVSLLAGDTLRILRDGLAIQFTYAWRDRVCLRCPTSRVLAWCALWPGRGASGKATSLHALIGRPCVPVASIGRRLGSGRQVFGCESFVKFVPTATAADICEPGLSPWASSWSPLFRGPVGLPSISGPCRRRFPCPDARHVVSSSRAAVRHQFAGLKREGV</sequence>
<organism evidence="1 2">
    <name type="scientific">Dioscorea zingiberensis</name>
    <dbReference type="NCBI Taxonomy" id="325984"/>
    <lineage>
        <taxon>Eukaryota</taxon>
        <taxon>Viridiplantae</taxon>
        <taxon>Streptophyta</taxon>
        <taxon>Embryophyta</taxon>
        <taxon>Tracheophyta</taxon>
        <taxon>Spermatophyta</taxon>
        <taxon>Magnoliopsida</taxon>
        <taxon>Liliopsida</taxon>
        <taxon>Dioscoreales</taxon>
        <taxon>Dioscoreaceae</taxon>
        <taxon>Dioscorea</taxon>
    </lineage>
</organism>
<dbReference type="Proteomes" id="UP001085076">
    <property type="component" value="Miscellaneous, Linkage group lg08"/>
</dbReference>
<protein>
    <submittedName>
        <fullName evidence="1">Uncharacterized protein</fullName>
    </submittedName>
</protein>
<proteinExistence type="predicted"/>
<dbReference type="AlphaFoldDB" id="A0A9D5C4M8"/>